<proteinExistence type="predicted"/>
<dbReference type="AlphaFoldDB" id="A0ABD4T1E8"/>
<evidence type="ECO:0008006" key="3">
    <source>
        <dbReference type="Google" id="ProtNLM"/>
    </source>
</evidence>
<protein>
    <recommendedName>
        <fullName evidence="3">Secreted protein</fullName>
    </recommendedName>
</protein>
<reference evidence="1 2" key="1">
    <citation type="journal article" date="2015" name="Genome Announc.">
        <title>Draft Genome Sequence of Filamentous Marine Cyanobacterium Lyngbya confervoides Strain BDU141951.</title>
        <authorList>
            <person name="Chandrababunaidu M.M."/>
            <person name="Sen D."/>
            <person name="Tripathy S."/>
        </authorList>
    </citation>
    <scope>NUCLEOTIDE SEQUENCE [LARGE SCALE GENOMIC DNA]</scope>
    <source>
        <strain evidence="1 2">BDU141951</strain>
    </source>
</reference>
<dbReference type="EMBL" id="JTHE03000038">
    <property type="protein sequence ID" value="MCM1982354.1"/>
    <property type="molecule type" value="Genomic_DNA"/>
</dbReference>
<gene>
    <name evidence="1" type="ORF">QQ91_0005870</name>
</gene>
<sequence>MTYLSCLLSGLAWLIVFMTGLTVFRFLLAGAQQIQQLHQIPCSRCVYFTATSCLKCTVRPDIAATELATDCADFEAMPLV</sequence>
<evidence type="ECO:0000313" key="2">
    <source>
        <dbReference type="Proteomes" id="UP000031561"/>
    </source>
</evidence>
<accession>A0ABD4T1E8</accession>
<evidence type="ECO:0000313" key="1">
    <source>
        <dbReference type="EMBL" id="MCM1982354.1"/>
    </source>
</evidence>
<dbReference type="Proteomes" id="UP000031561">
    <property type="component" value="Unassembled WGS sequence"/>
</dbReference>
<name>A0ABD4T1E8_9CYAN</name>
<dbReference type="RefSeq" id="WP_166281027.1">
    <property type="nucleotide sequence ID" value="NZ_JTHE03000038.1"/>
</dbReference>
<comment type="caution">
    <text evidence="1">The sequence shown here is derived from an EMBL/GenBank/DDBJ whole genome shotgun (WGS) entry which is preliminary data.</text>
</comment>
<organism evidence="1 2">
    <name type="scientific">Lyngbya confervoides BDU141951</name>
    <dbReference type="NCBI Taxonomy" id="1574623"/>
    <lineage>
        <taxon>Bacteria</taxon>
        <taxon>Bacillati</taxon>
        <taxon>Cyanobacteriota</taxon>
        <taxon>Cyanophyceae</taxon>
        <taxon>Oscillatoriophycideae</taxon>
        <taxon>Oscillatoriales</taxon>
        <taxon>Microcoleaceae</taxon>
        <taxon>Lyngbya</taxon>
    </lineage>
</organism>
<keyword evidence="2" id="KW-1185">Reference proteome</keyword>